<evidence type="ECO:0000256" key="1">
    <source>
        <dbReference type="ARBA" id="ARBA00004746"/>
    </source>
</evidence>
<comment type="pathway">
    <text evidence="1">Cofactor biosynthesis; biotin biosynthesis.</text>
</comment>
<feature type="binding site" evidence="7">
    <location>
        <begin position="274"/>
        <end position="275"/>
    </location>
    <ligand>
        <name>pyridoxal 5'-phosphate</name>
        <dbReference type="ChEBI" id="CHEBI:597326"/>
        <note>ligand shared between dimeric partners</note>
    </ligand>
</feature>
<keyword evidence="6 7" id="KW-0012">Acyltransferase</keyword>
<comment type="similarity">
    <text evidence="3">Belongs to the class-II pyridoxal-phosphate-dependent aminotransferase family. BioF subfamily.</text>
</comment>
<feature type="domain" description="Aminotransferase class I/classII large" evidence="8">
    <location>
        <begin position="43"/>
        <end position="386"/>
    </location>
</feature>
<dbReference type="EC" id="2.3.1.29" evidence="7"/>
<dbReference type="GO" id="GO:0008890">
    <property type="term" value="F:glycine C-acetyltransferase activity"/>
    <property type="evidence" value="ECO:0007669"/>
    <property type="project" value="UniProtKB-UniRule"/>
</dbReference>
<evidence type="ECO:0000313" key="9">
    <source>
        <dbReference type="EMBL" id="URQ62861.1"/>
    </source>
</evidence>
<gene>
    <name evidence="7" type="primary">kbl</name>
    <name evidence="9" type="ORF">M9B40_03810</name>
</gene>
<dbReference type="InterPro" id="IPR015421">
    <property type="entry name" value="PyrdxlP-dep_Trfase_major"/>
</dbReference>
<feature type="binding site" evidence="7">
    <location>
        <position position="136"/>
    </location>
    <ligand>
        <name>substrate</name>
    </ligand>
</feature>
<evidence type="ECO:0000259" key="8">
    <source>
        <dbReference type="Pfam" id="PF00155"/>
    </source>
</evidence>
<dbReference type="Pfam" id="PF00155">
    <property type="entry name" value="Aminotran_1_2"/>
    <property type="match status" value="1"/>
</dbReference>
<name>A0A9Q8TXL8_9GAMM</name>
<evidence type="ECO:0000256" key="2">
    <source>
        <dbReference type="ARBA" id="ARBA00005029"/>
    </source>
</evidence>
<sequence length="397" mass="44088">MKKSFYASLENELEKIREEGLFKEERFIASPQKTRVELANGSSVLNFCANDYLGLANNLDVKKAASESVEKDGFGMASVRFICGTNDKHRQLEEKLSSFLGYEDCILYVACFDANGGLFEPLFDENDAIISDALNHASIIDGIRLCKAKRFRYEHSNMSDLKRCLEEAKEQGARHKIIVSDGVFSMDGTYAKLDEICSLANEYEALVMIDDCHATGFVGSNGRGTSEHFGIKDGVDILTGTLGKALGGASGGFVCANKSVVELLKQKSRPYLFSNALSPSIVSATMKALEIVEGEPDRRQRIYENSKYFRGEMKKLGFEILGTDHPIVPVMLGDAKVAQHMSKKLLENGIYAVGFFYPVVPKNKARIRLQINSEHTKEELDKVIDTFKKVGEELNLL</sequence>
<evidence type="ECO:0000256" key="3">
    <source>
        <dbReference type="ARBA" id="ARBA00010008"/>
    </source>
</evidence>
<dbReference type="NCBIfam" id="TIGR01822">
    <property type="entry name" value="2am3keto_CoA"/>
    <property type="match status" value="1"/>
</dbReference>
<dbReference type="Gene3D" id="3.90.1150.10">
    <property type="entry name" value="Aspartate Aminotransferase, domain 1"/>
    <property type="match status" value="1"/>
</dbReference>
<feature type="binding site" evidence="7">
    <location>
        <position position="368"/>
    </location>
    <ligand>
        <name>substrate</name>
    </ligand>
</feature>
<dbReference type="AlphaFoldDB" id="A0A9Q8TXL8"/>
<dbReference type="FunFam" id="3.90.1150.10:FF:000004">
    <property type="entry name" value="2-amino-3-ketobutyrate coenzyme A ligase"/>
    <property type="match status" value="1"/>
</dbReference>
<dbReference type="CDD" id="cd06454">
    <property type="entry name" value="KBL_like"/>
    <property type="match status" value="1"/>
</dbReference>
<dbReference type="Gene3D" id="3.40.640.10">
    <property type="entry name" value="Type I PLP-dependent aspartate aminotransferase-like (Major domain)"/>
    <property type="match status" value="1"/>
</dbReference>
<feature type="binding site" description="in other chain" evidence="7">
    <location>
        <begin position="111"/>
        <end position="112"/>
    </location>
    <ligand>
        <name>pyridoxal 5'-phosphate</name>
        <dbReference type="ChEBI" id="CHEBI:597326"/>
        <note>ligand shared between dimeric partners</note>
    </ligand>
</feature>
<protein>
    <recommendedName>
        <fullName evidence="7">2-amino-3-ketobutyrate coenzyme A ligase</fullName>
        <shortName evidence="7">AKB ligase</shortName>
        <ecNumber evidence="7">2.3.1.29</ecNumber>
    </recommendedName>
    <alternativeName>
        <fullName evidence="7">Glycine acetyltransferase</fullName>
    </alternativeName>
</protein>
<dbReference type="InterPro" id="IPR015424">
    <property type="entry name" value="PyrdxlP-dep_Trfase"/>
</dbReference>
<comment type="cofactor">
    <cofactor evidence="7">
        <name>pyridoxal 5'-phosphate</name>
        <dbReference type="ChEBI" id="CHEBI:597326"/>
    </cofactor>
    <text evidence="7">Binds 1 pyridoxal phosphate per subunit.</text>
</comment>
<comment type="function">
    <text evidence="7">Catalyzes the cleavage of 2-amino-3-ketobutyrate to glycine and acetyl-CoA.</text>
</comment>
<dbReference type="EMBL" id="CP097966">
    <property type="protein sequence ID" value="URQ62861.1"/>
    <property type="molecule type" value="Genomic_DNA"/>
</dbReference>
<comment type="subunit">
    <text evidence="7">Homodimer.</text>
</comment>
<dbReference type="InterPro" id="IPR001917">
    <property type="entry name" value="Aminotrans_II_pyridoxalP_BS"/>
</dbReference>
<dbReference type="SUPFAM" id="SSF53383">
    <property type="entry name" value="PLP-dependent transferases"/>
    <property type="match status" value="1"/>
</dbReference>
<keyword evidence="10" id="KW-1185">Reference proteome</keyword>
<evidence type="ECO:0000256" key="7">
    <source>
        <dbReference type="HAMAP-Rule" id="MF_00985"/>
    </source>
</evidence>
<reference evidence="9" key="1">
    <citation type="submission" date="2022-05" db="EMBL/GenBank/DDBJ databases">
        <title>Single-amplified genomics reveal most streamlined microbe among free-living bacteria.</title>
        <authorList>
            <person name="Roda-Garcia J."/>
            <person name="Haro-Moreno J.M."/>
            <person name="Rodriguez-Valera F."/>
            <person name="Almagro-Moreno S."/>
            <person name="Lopez-Perez M."/>
        </authorList>
    </citation>
    <scope>NUCLEOTIDE SEQUENCE</scope>
    <source>
        <strain evidence="9">TMED112-D2-2</strain>
    </source>
</reference>
<dbReference type="InterPro" id="IPR015422">
    <property type="entry name" value="PyrdxlP-dep_Trfase_small"/>
</dbReference>
<comment type="caution">
    <text evidence="7">Lacks conserved residue(s) required for the propagation of feature annotation.</text>
</comment>
<dbReference type="PANTHER" id="PTHR13693">
    <property type="entry name" value="CLASS II AMINOTRANSFERASE/8-AMINO-7-OXONONANOATE SYNTHASE"/>
    <property type="match status" value="1"/>
</dbReference>
<comment type="pathway">
    <text evidence="7">Amino-acid degradation; L-threonine degradation via oxydo-reductase pathway; glycine from L-threonine: step 2/2.</text>
</comment>
<dbReference type="InterPro" id="IPR011282">
    <property type="entry name" value="2am3keto_CoA_ligase"/>
</dbReference>
<evidence type="ECO:0000256" key="4">
    <source>
        <dbReference type="ARBA" id="ARBA00022679"/>
    </source>
</evidence>
<dbReference type="HAMAP" id="MF_00985">
    <property type="entry name" value="2am3keto_CoA_ligase"/>
    <property type="match status" value="1"/>
</dbReference>
<feature type="modified residue" description="N6-(pyridoxal phosphate)lysine" evidence="7">
    <location>
        <position position="244"/>
    </location>
</feature>
<feature type="binding site" description="in other chain" evidence="7">
    <location>
        <begin position="241"/>
        <end position="244"/>
    </location>
    <ligand>
        <name>pyridoxal 5'-phosphate</name>
        <dbReference type="ChEBI" id="CHEBI:597326"/>
        <note>ligand shared between dimeric partners</note>
    </ligand>
</feature>
<dbReference type="NCBIfam" id="NF005394">
    <property type="entry name" value="PRK06939.1"/>
    <property type="match status" value="1"/>
</dbReference>
<evidence type="ECO:0000256" key="5">
    <source>
        <dbReference type="ARBA" id="ARBA00022898"/>
    </source>
</evidence>
<keyword evidence="5 7" id="KW-0663">Pyridoxal phosphate</keyword>
<evidence type="ECO:0000313" key="10">
    <source>
        <dbReference type="Proteomes" id="UP001056381"/>
    </source>
</evidence>
<feature type="binding site" description="in other chain" evidence="7">
    <location>
        <position position="185"/>
    </location>
    <ligand>
        <name>pyridoxal 5'-phosphate</name>
        <dbReference type="ChEBI" id="CHEBI:597326"/>
        <note>ligand shared between dimeric partners</note>
    </ligand>
</feature>
<organism evidence="9 10">
    <name type="scientific">SAR86 cluster bacterium</name>
    <dbReference type="NCBI Taxonomy" id="2030880"/>
    <lineage>
        <taxon>Bacteria</taxon>
        <taxon>Pseudomonadati</taxon>
        <taxon>Pseudomonadota</taxon>
        <taxon>Gammaproteobacteria</taxon>
        <taxon>SAR86 cluster</taxon>
    </lineage>
</organism>
<dbReference type="InterPro" id="IPR004839">
    <property type="entry name" value="Aminotransferase_I/II_large"/>
</dbReference>
<dbReference type="GO" id="GO:0030170">
    <property type="term" value="F:pyridoxal phosphate binding"/>
    <property type="evidence" value="ECO:0007669"/>
    <property type="project" value="UniProtKB-UniRule"/>
</dbReference>
<proteinExistence type="inferred from homology"/>
<dbReference type="PANTHER" id="PTHR13693:SF102">
    <property type="entry name" value="2-AMINO-3-KETOBUTYRATE COENZYME A LIGASE, MITOCHONDRIAL"/>
    <property type="match status" value="1"/>
</dbReference>
<dbReference type="GO" id="GO:0005737">
    <property type="term" value="C:cytoplasm"/>
    <property type="evidence" value="ECO:0007669"/>
    <property type="project" value="UniProtKB-ARBA"/>
</dbReference>
<dbReference type="GO" id="GO:0019518">
    <property type="term" value="P:L-threonine catabolic process to glycine"/>
    <property type="evidence" value="ECO:0007669"/>
    <property type="project" value="UniProtKB-UniRule"/>
</dbReference>
<comment type="catalytic activity">
    <reaction evidence="7">
        <text>glycine + acetyl-CoA = (2S)-2-amino-3-oxobutanoate + CoA</text>
        <dbReference type="Rhea" id="RHEA:20736"/>
        <dbReference type="ChEBI" id="CHEBI:57287"/>
        <dbReference type="ChEBI" id="CHEBI:57288"/>
        <dbReference type="ChEBI" id="CHEBI:57305"/>
        <dbReference type="ChEBI" id="CHEBI:78948"/>
        <dbReference type="EC" id="2.3.1.29"/>
    </reaction>
</comment>
<dbReference type="FunFam" id="3.40.640.10:FF:000006">
    <property type="entry name" value="5-aminolevulinate synthase, mitochondrial"/>
    <property type="match status" value="1"/>
</dbReference>
<accession>A0A9Q8TXL8</accession>
<keyword evidence="4 7" id="KW-0808">Transferase</keyword>
<dbReference type="Proteomes" id="UP001056381">
    <property type="component" value="Chromosome"/>
</dbReference>
<evidence type="ECO:0000256" key="6">
    <source>
        <dbReference type="ARBA" id="ARBA00023315"/>
    </source>
</evidence>
<dbReference type="PROSITE" id="PS00599">
    <property type="entry name" value="AA_TRANSFER_CLASS_2"/>
    <property type="match status" value="1"/>
</dbReference>
<comment type="pathway">
    <text evidence="2">Porphyrin-containing compound metabolism; protoporphyrin-IX biosynthesis; 5-aminolevulinate from glycine: step 1/1.</text>
</comment>
<dbReference type="InterPro" id="IPR050087">
    <property type="entry name" value="AON_synthase_class-II"/>
</dbReference>